<reference evidence="3" key="1">
    <citation type="submission" date="2015-09" db="EMBL/GenBank/DDBJ databases">
        <authorList>
            <consortium name="Pathogen Informatics"/>
        </authorList>
    </citation>
    <scope>NUCLEOTIDE SEQUENCE [LARGE SCALE GENOMIC DNA]</scope>
    <source>
        <strain evidence="3">Lake Konstanz</strain>
    </source>
</reference>
<keyword evidence="1" id="KW-1133">Transmembrane helix</keyword>
<dbReference type="EMBL" id="CYKH01000365">
    <property type="protein sequence ID" value="CUI13368.1"/>
    <property type="molecule type" value="Genomic_DNA"/>
</dbReference>
<feature type="transmembrane region" description="Helical" evidence="1">
    <location>
        <begin position="221"/>
        <end position="239"/>
    </location>
</feature>
<accession>A0A0S4KK90</accession>
<dbReference type="VEuPathDB" id="TriTrypDB:BSAL_63965"/>
<feature type="transmembrane region" description="Helical" evidence="1">
    <location>
        <begin position="251"/>
        <end position="268"/>
    </location>
</feature>
<feature type="transmembrane region" description="Helical" evidence="1">
    <location>
        <begin position="280"/>
        <end position="298"/>
    </location>
</feature>
<keyword evidence="3" id="KW-1185">Reference proteome</keyword>
<dbReference type="Proteomes" id="UP000051952">
    <property type="component" value="Unassembled WGS sequence"/>
</dbReference>
<evidence type="ECO:0000313" key="2">
    <source>
        <dbReference type="EMBL" id="CUI13368.1"/>
    </source>
</evidence>
<protein>
    <submittedName>
        <fullName evidence="2">GPI-anchored surface protein, putative</fullName>
    </submittedName>
</protein>
<evidence type="ECO:0000256" key="1">
    <source>
        <dbReference type="SAM" id="Phobius"/>
    </source>
</evidence>
<proteinExistence type="predicted"/>
<feature type="transmembrane region" description="Helical" evidence="1">
    <location>
        <begin position="69"/>
        <end position="91"/>
    </location>
</feature>
<keyword evidence="1" id="KW-0812">Transmembrane</keyword>
<sequence>MTNGVPTFLDAPLQLSFGDEFGASQRGTVLGNLLVFIIVGIVSLTAVVVHRCVTGMRRQAISSQFSKSLMYESAAALRLPGAVIVVVVLLLDSLVASSVLLVGYGSNASDIALGAFGLLVVSVLFFVTCYVIDPRSLSFQATALPITQTIRTDESISTHGLRTRIAFWWNRMTTASNEWEARKLQRKQWDPRKLQRKGSPKSLFVEHFGHLFKGCRGGRHWWILVEAFTTIVVSTLSSVVPDAEGVCVVRAWVVLALMSVVLFAYVAAWPMNTHIETGTAILLLCAQVVVIACAIGGVGNVADIIGLSVSISSAAVALLPIAWWLVSLGRDCWSSNKKLVPRDLSWFHDFLVAPPERLSSCSKMLLAMRRSTSIPSAMSFRRNSKLTSSSSESLQLIIELICDARRFNERLHTFFLRDSTSLFTHFIHSFFHKYCRCCLIASFVLSQRWRQIFFSTCSSICPLSDYVFVMRSCFAFFSTSFSPF</sequence>
<organism evidence="2 3">
    <name type="scientific">Bodo saltans</name>
    <name type="common">Flagellated protozoan</name>
    <dbReference type="NCBI Taxonomy" id="75058"/>
    <lineage>
        <taxon>Eukaryota</taxon>
        <taxon>Discoba</taxon>
        <taxon>Euglenozoa</taxon>
        <taxon>Kinetoplastea</taxon>
        <taxon>Metakinetoplastina</taxon>
        <taxon>Eubodonida</taxon>
        <taxon>Bodonidae</taxon>
        <taxon>Bodo</taxon>
    </lineage>
</organism>
<evidence type="ECO:0000313" key="3">
    <source>
        <dbReference type="Proteomes" id="UP000051952"/>
    </source>
</evidence>
<keyword evidence="1" id="KW-0472">Membrane</keyword>
<feature type="transmembrane region" description="Helical" evidence="1">
    <location>
        <begin position="304"/>
        <end position="326"/>
    </location>
</feature>
<feature type="transmembrane region" description="Helical" evidence="1">
    <location>
        <begin position="111"/>
        <end position="132"/>
    </location>
</feature>
<name>A0A0S4KK90_BODSA</name>
<gene>
    <name evidence="2" type="ORF">BSAL_63965</name>
</gene>
<dbReference type="AlphaFoldDB" id="A0A0S4KK90"/>
<feature type="transmembrane region" description="Helical" evidence="1">
    <location>
        <begin position="29"/>
        <end position="49"/>
    </location>
</feature>